<comment type="caution">
    <text evidence="2">The sequence shown here is derived from an EMBL/GenBank/DDBJ whole genome shotgun (WGS) entry which is preliminary data.</text>
</comment>
<gene>
    <name evidence="2" type="ORF">CLH61_07750</name>
</gene>
<evidence type="ECO:0000313" key="3">
    <source>
        <dbReference type="Proteomes" id="UP000231409"/>
    </source>
</evidence>
<dbReference type="Pfam" id="PF18864">
    <property type="entry name" value="AbiTii"/>
    <property type="match status" value="1"/>
</dbReference>
<dbReference type="EMBL" id="NTFH01000006">
    <property type="protein sequence ID" value="PHQ15552.1"/>
    <property type="molecule type" value="Genomic_DNA"/>
</dbReference>
<evidence type="ECO:0000313" key="2">
    <source>
        <dbReference type="EMBL" id="PHQ15552.1"/>
    </source>
</evidence>
<protein>
    <recommendedName>
        <fullName evidence="1">AbiTii domain-containing protein</fullName>
    </recommendedName>
</protein>
<organism evidence="2 3">
    <name type="scientific">Marinobacter profundi</name>
    <dbReference type="NCBI Taxonomy" id="2666256"/>
    <lineage>
        <taxon>Bacteria</taxon>
        <taxon>Pseudomonadati</taxon>
        <taxon>Pseudomonadota</taxon>
        <taxon>Gammaproteobacteria</taxon>
        <taxon>Pseudomonadales</taxon>
        <taxon>Marinobacteraceae</taxon>
        <taxon>Marinobacter</taxon>
    </lineage>
</organism>
<feature type="domain" description="AbiTii" evidence="1">
    <location>
        <begin position="16"/>
        <end position="151"/>
    </location>
</feature>
<keyword evidence="3" id="KW-1185">Reference proteome</keyword>
<sequence>MSMNLPANDLPKALASAQQQLLAVGLDDFASWASMELSGYPSGVRVPEYRKIAVQARGKISNDTEVIDNQPLPVWHLAGDWTQETLRLPIHQIVAALENRAPCVRFPIDNVSLALFTRGLRMGSGFRVTDAWWEIQTVHLERLVDGVRKQLRLAREHLEGAPGAR</sequence>
<name>A0A2G1UM59_9GAMM</name>
<proteinExistence type="predicted"/>
<dbReference type="InterPro" id="IPR041304">
    <property type="entry name" value="AbiTii"/>
</dbReference>
<dbReference type="AlphaFoldDB" id="A0A2G1UM59"/>
<reference evidence="2 3" key="1">
    <citation type="submission" date="2017-09" db="EMBL/GenBank/DDBJ databases">
        <title>The draft genome sequences of Marinobacter sp. PWS21.</title>
        <authorList>
            <person name="Cao J."/>
        </authorList>
    </citation>
    <scope>NUCLEOTIDE SEQUENCE [LARGE SCALE GENOMIC DNA]</scope>
    <source>
        <strain evidence="2 3">PWS21</strain>
    </source>
</reference>
<dbReference type="Proteomes" id="UP000231409">
    <property type="component" value="Unassembled WGS sequence"/>
</dbReference>
<evidence type="ECO:0000259" key="1">
    <source>
        <dbReference type="Pfam" id="PF18864"/>
    </source>
</evidence>
<accession>A0A2G1UM59</accession>